<dbReference type="PROSITE" id="PS50885">
    <property type="entry name" value="HAMP"/>
    <property type="match status" value="1"/>
</dbReference>
<dbReference type="InterPro" id="IPR036890">
    <property type="entry name" value="HATPase_C_sf"/>
</dbReference>
<keyword evidence="3" id="KW-0597">Phosphoprotein</keyword>
<dbReference type="Gene3D" id="6.10.340.10">
    <property type="match status" value="1"/>
</dbReference>
<dbReference type="SMART" id="SM00387">
    <property type="entry name" value="HATPase_c"/>
    <property type="match status" value="1"/>
</dbReference>
<evidence type="ECO:0000256" key="5">
    <source>
        <dbReference type="ARBA" id="ARBA00022777"/>
    </source>
</evidence>
<dbReference type="GO" id="GO:0005886">
    <property type="term" value="C:plasma membrane"/>
    <property type="evidence" value="ECO:0007669"/>
    <property type="project" value="UniProtKB-SubCell"/>
</dbReference>
<comment type="caution">
    <text evidence="9">The sequence shown here is derived from an EMBL/GenBank/DDBJ whole genome shotgun (WGS) entry which is preliminary data.</text>
</comment>
<keyword evidence="2" id="KW-1003">Cell membrane</keyword>
<gene>
    <name evidence="9" type="ORF">DFP98_12389</name>
</gene>
<reference evidence="9 10" key="1">
    <citation type="submission" date="2018-07" db="EMBL/GenBank/DDBJ databases">
        <title>Genomic Encyclopedia of Type Strains, Phase III (KMG-III): the genomes of soil and plant-associated and newly described type strains.</title>
        <authorList>
            <person name="Whitman W."/>
        </authorList>
    </citation>
    <scope>NUCLEOTIDE SEQUENCE [LARGE SCALE GENOMIC DNA]</scope>
    <source>
        <strain evidence="9 10">CECT 7287</strain>
    </source>
</reference>
<dbReference type="RefSeq" id="WP_116063402.1">
    <property type="nucleotide sequence ID" value="NZ_QRDZ01000023.1"/>
</dbReference>
<keyword evidence="7" id="KW-0812">Transmembrane</keyword>
<evidence type="ECO:0000256" key="4">
    <source>
        <dbReference type="ARBA" id="ARBA00022679"/>
    </source>
</evidence>
<dbReference type="AlphaFoldDB" id="A0A3D9IRX9"/>
<evidence type="ECO:0000313" key="10">
    <source>
        <dbReference type="Proteomes" id="UP000256977"/>
    </source>
</evidence>
<dbReference type="Proteomes" id="UP000256977">
    <property type="component" value="Unassembled WGS sequence"/>
</dbReference>
<evidence type="ECO:0000256" key="3">
    <source>
        <dbReference type="ARBA" id="ARBA00022553"/>
    </source>
</evidence>
<dbReference type="Pfam" id="PF02518">
    <property type="entry name" value="HATPase_c"/>
    <property type="match status" value="1"/>
</dbReference>
<feature type="transmembrane region" description="Helical" evidence="7">
    <location>
        <begin position="293"/>
        <end position="314"/>
    </location>
</feature>
<dbReference type="InterPro" id="IPR050640">
    <property type="entry name" value="Bact_2-comp_sensor_kinase"/>
</dbReference>
<dbReference type="InterPro" id="IPR003594">
    <property type="entry name" value="HATPase_dom"/>
</dbReference>
<dbReference type="PANTHER" id="PTHR34220:SF7">
    <property type="entry name" value="SENSOR HISTIDINE KINASE YPDA"/>
    <property type="match status" value="1"/>
</dbReference>
<protein>
    <submittedName>
        <fullName evidence="9">Histidine kinase/DNA gyrase B/HSP90-like ATPase</fullName>
    </submittedName>
</protein>
<keyword evidence="5 9" id="KW-0418">Kinase</keyword>
<comment type="subcellular location">
    <subcellularLocation>
        <location evidence="1">Cell membrane</location>
        <topology evidence="1">Multi-pass membrane protein</topology>
    </subcellularLocation>
</comment>
<evidence type="ECO:0000256" key="1">
    <source>
        <dbReference type="ARBA" id="ARBA00004651"/>
    </source>
</evidence>
<evidence type="ECO:0000313" key="9">
    <source>
        <dbReference type="EMBL" id="RED64417.1"/>
    </source>
</evidence>
<dbReference type="SUPFAM" id="SSF158472">
    <property type="entry name" value="HAMP domain-like"/>
    <property type="match status" value="1"/>
</dbReference>
<keyword evidence="10" id="KW-1185">Reference proteome</keyword>
<evidence type="ECO:0000259" key="8">
    <source>
        <dbReference type="PROSITE" id="PS50885"/>
    </source>
</evidence>
<dbReference type="InterPro" id="IPR010559">
    <property type="entry name" value="Sig_transdc_His_kin_internal"/>
</dbReference>
<keyword evidence="6 7" id="KW-0472">Membrane</keyword>
<dbReference type="PANTHER" id="PTHR34220">
    <property type="entry name" value="SENSOR HISTIDINE KINASE YPDA"/>
    <property type="match status" value="1"/>
</dbReference>
<sequence length="581" mass="66194">MRLLFFGLRNKFILFNTIVGIVFITALSALLSHFMEKYTKENINQYVTSLNAQISNSIDRYVDDMQKVLMILSEDANLPVIADKKFVGTYEGYAAYNHFYDNIRSLIFFKGYKSLSVILFDRQEILTTDLNDGQDFKYIRNALNTNMYREITDSEQSMVLLPGFSLLPGKDNNTLFSQAIKLWGNLPGEKDFMVLSADKNLFSQFLNGVNNQAFDDILITTEDGKVIFSLKSDVSAYAEFSDKDISRLAEFDTLRLNGASYYANVKNSATTGWYVVSLINQNKVDKQINDSKIIIILTGIIVMAILIVAVHLFVTRSTRDLKRLSKTMKNIEKSNYQIRSDINRNDEIGDLSRSFNLMIKNVLENQVLRNEAEIKSLQDQINPHFLYNTLDAISSLAIKQDYVRINAMVEKLADFYRYNMNIASNNVVEIGTEIQHVKNYLEIIQVRYSSRLSVIYEIDEGVSEYRTIRFTLQPVVENAIKHAFNEMSMAYVIRIRAYETENAIVLEVSDNGIGIEQPMLRKIMQDIEGEAALPYSEPRGGVGLKNVNMRYKLLFGADYGISIESAKGSGTTVVITGRKMK</sequence>
<dbReference type="Pfam" id="PF00672">
    <property type="entry name" value="HAMP"/>
    <property type="match status" value="1"/>
</dbReference>
<dbReference type="Pfam" id="PF06580">
    <property type="entry name" value="His_kinase"/>
    <property type="match status" value="1"/>
</dbReference>
<evidence type="ECO:0000256" key="6">
    <source>
        <dbReference type="ARBA" id="ARBA00023136"/>
    </source>
</evidence>
<dbReference type="InterPro" id="IPR003660">
    <property type="entry name" value="HAMP_dom"/>
</dbReference>
<evidence type="ECO:0000256" key="2">
    <source>
        <dbReference type="ARBA" id="ARBA00022475"/>
    </source>
</evidence>
<dbReference type="CDD" id="cd06225">
    <property type="entry name" value="HAMP"/>
    <property type="match status" value="1"/>
</dbReference>
<dbReference type="GO" id="GO:0000155">
    <property type="term" value="F:phosphorelay sensor kinase activity"/>
    <property type="evidence" value="ECO:0007669"/>
    <property type="project" value="InterPro"/>
</dbReference>
<feature type="domain" description="HAMP" evidence="8">
    <location>
        <begin position="315"/>
        <end position="367"/>
    </location>
</feature>
<accession>A0A3D9IRX9</accession>
<dbReference type="OrthoDB" id="9776552at2"/>
<dbReference type="SUPFAM" id="SSF55874">
    <property type="entry name" value="ATPase domain of HSP90 chaperone/DNA topoisomerase II/histidine kinase"/>
    <property type="match status" value="1"/>
</dbReference>
<evidence type="ECO:0000256" key="7">
    <source>
        <dbReference type="SAM" id="Phobius"/>
    </source>
</evidence>
<keyword evidence="4" id="KW-0808">Transferase</keyword>
<dbReference type="Gene3D" id="3.30.565.10">
    <property type="entry name" value="Histidine kinase-like ATPase, C-terminal domain"/>
    <property type="match status" value="1"/>
</dbReference>
<feature type="transmembrane region" description="Helical" evidence="7">
    <location>
        <begin position="12"/>
        <end position="35"/>
    </location>
</feature>
<name>A0A3D9IRX9_9BACL</name>
<proteinExistence type="predicted"/>
<organism evidence="9 10">
    <name type="scientific">Cohnella phaseoli</name>
    <dbReference type="NCBI Taxonomy" id="456490"/>
    <lineage>
        <taxon>Bacteria</taxon>
        <taxon>Bacillati</taxon>
        <taxon>Bacillota</taxon>
        <taxon>Bacilli</taxon>
        <taxon>Bacillales</taxon>
        <taxon>Paenibacillaceae</taxon>
        <taxon>Cohnella</taxon>
    </lineage>
</organism>
<keyword evidence="7" id="KW-1133">Transmembrane helix</keyword>
<dbReference type="EMBL" id="QRDZ01000023">
    <property type="protein sequence ID" value="RED64417.1"/>
    <property type="molecule type" value="Genomic_DNA"/>
</dbReference>
<dbReference type="SMART" id="SM00304">
    <property type="entry name" value="HAMP"/>
    <property type="match status" value="1"/>
</dbReference>